<dbReference type="Pfam" id="PF00999">
    <property type="entry name" value="Na_H_Exchanger"/>
    <property type="match status" value="1"/>
</dbReference>
<feature type="transmembrane region" description="Helical" evidence="11">
    <location>
        <begin position="86"/>
        <end position="108"/>
    </location>
</feature>
<keyword evidence="10" id="KW-0739">Sodium transport</keyword>
<dbReference type="PANTHER" id="PTHR43562:SF3">
    <property type="entry name" value="SODIUM ION_PROTON EXCHANGER (EUROFUNG)"/>
    <property type="match status" value="1"/>
</dbReference>
<feature type="transmembrane region" description="Helical" evidence="11">
    <location>
        <begin position="267"/>
        <end position="285"/>
    </location>
</feature>
<dbReference type="Proteomes" id="UP000500890">
    <property type="component" value="Chromosome"/>
</dbReference>
<evidence type="ECO:0000313" key="14">
    <source>
        <dbReference type="Proteomes" id="UP000500890"/>
    </source>
</evidence>
<dbReference type="EMBL" id="CP049886">
    <property type="protein sequence ID" value="QIL46274.1"/>
    <property type="molecule type" value="Genomic_DNA"/>
</dbReference>
<dbReference type="Gene3D" id="1.20.1530.20">
    <property type="match status" value="1"/>
</dbReference>
<dbReference type="NCBIfam" id="TIGR00932">
    <property type="entry name" value="2a37"/>
    <property type="match status" value="1"/>
</dbReference>
<sequence>MLEQLLLALILILIGTKLAAHLCQLISVPAVIGELMVGIIFGPAVLSLIVPSDMLHVFSEIGVILLMFLAGLESDLNLLKKYFKPAMSVAVLGILFPLILCGLVSYWFGLSLISAIFVGIVFSATSVSISVQVLRDYRRLDSEEGSIILGAAVVDDIVVVLIVSLFSTFLNMNGKLSLDAAFFWDLLGKKLLFFFLIYIVAKYLLKPFLRITKRLIATESETAAALVLCFGFALLSEYLGMSDVIGAFFMGLLLSREPVKEQVEKRIVTIGYALFIPVFFVSIGLDLDLAVFKTEFLFILVLSVMAIATKLIGGYISARFSKVARNKAWVIGAGMVSRGEMALIIVQMGRSLGLLSGNVYSAIVVSIIIATLVSPLLIKFFIEKGEPTQLETVA</sequence>
<evidence type="ECO:0000256" key="7">
    <source>
        <dbReference type="ARBA" id="ARBA00023053"/>
    </source>
</evidence>
<keyword evidence="9 11" id="KW-0472">Membrane</keyword>
<feature type="transmembrane region" description="Helical" evidence="11">
    <location>
        <begin position="182"/>
        <end position="205"/>
    </location>
</feature>
<dbReference type="GO" id="GO:0015297">
    <property type="term" value="F:antiporter activity"/>
    <property type="evidence" value="ECO:0007669"/>
    <property type="project" value="UniProtKB-KW"/>
</dbReference>
<dbReference type="AlphaFoldDB" id="A0A6G8AMG5"/>
<evidence type="ECO:0000256" key="5">
    <source>
        <dbReference type="ARBA" id="ARBA00022692"/>
    </source>
</evidence>
<dbReference type="RefSeq" id="WP_166007589.1">
    <property type="nucleotide sequence ID" value="NZ_CP049886.1"/>
</dbReference>
<evidence type="ECO:0000256" key="1">
    <source>
        <dbReference type="ARBA" id="ARBA00004141"/>
    </source>
</evidence>
<dbReference type="KEGG" id="vah:G7081_03915"/>
<evidence type="ECO:0000259" key="12">
    <source>
        <dbReference type="Pfam" id="PF00999"/>
    </source>
</evidence>
<dbReference type="GO" id="GO:0006814">
    <property type="term" value="P:sodium ion transport"/>
    <property type="evidence" value="ECO:0007669"/>
    <property type="project" value="UniProtKB-KW"/>
</dbReference>
<organism evidence="13 14">
    <name type="scientific">Vagococcus coleopterorum</name>
    <dbReference type="NCBI Taxonomy" id="2714946"/>
    <lineage>
        <taxon>Bacteria</taxon>
        <taxon>Bacillati</taxon>
        <taxon>Bacillota</taxon>
        <taxon>Bacilli</taxon>
        <taxon>Lactobacillales</taxon>
        <taxon>Enterococcaceae</taxon>
        <taxon>Vagococcus</taxon>
    </lineage>
</organism>
<evidence type="ECO:0000256" key="6">
    <source>
        <dbReference type="ARBA" id="ARBA00022989"/>
    </source>
</evidence>
<feature type="transmembrane region" description="Helical" evidence="11">
    <location>
        <begin position="146"/>
        <end position="170"/>
    </location>
</feature>
<name>A0A6G8AMG5_9ENTE</name>
<evidence type="ECO:0000256" key="4">
    <source>
        <dbReference type="ARBA" id="ARBA00022449"/>
    </source>
</evidence>
<evidence type="ECO:0000313" key="13">
    <source>
        <dbReference type="EMBL" id="QIL46274.1"/>
    </source>
</evidence>
<evidence type="ECO:0000256" key="9">
    <source>
        <dbReference type="ARBA" id="ARBA00023136"/>
    </source>
</evidence>
<dbReference type="GO" id="GO:0008324">
    <property type="term" value="F:monoatomic cation transmembrane transporter activity"/>
    <property type="evidence" value="ECO:0007669"/>
    <property type="project" value="InterPro"/>
</dbReference>
<keyword evidence="4" id="KW-0050">Antiport</keyword>
<feature type="transmembrane region" description="Helical" evidence="11">
    <location>
        <begin position="360"/>
        <end position="382"/>
    </location>
</feature>
<dbReference type="GO" id="GO:1902600">
    <property type="term" value="P:proton transmembrane transport"/>
    <property type="evidence" value="ECO:0007669"/>
    <property type="project" value="InterPro"/>
</dbReference>
<evidence type="ECO:0000256" key="2">
    <source>
        <dbReference type="ARBA" id="ARBA00005551"/>
    </source>
</evidence>
<feature type="domain" description="Cation/H+ exchanger transmembrane" evidence="12">
    <location>
        <begin position="16"/>
        <end position="382"/>
    </location>
</feature>
<evidence type="ECO:0000256" key="3">
    <source>
        <dbReference type="ARBA" id="ARBA00022448"/>
    </source>
</evidence>
<keyword evidence="14" id="KW-1185">Reference proteome</keyword>
<feature type="transmembrane region" description="Helical" evidence="11">
    <location>
        <begin position="115"/>
        <end position="134"/>
    </location>
</feature>
<dbReference type="InterPro" id="IPR038770">
    <property type="entry name" value="Na+/solute_symporter_sf"/>
</dbReference>
<keyword evidence="6 11" id="KW-1133">Transmembrane helix</keyword>
<evidence type="ECO:0000256" key="8">
    <source>
        <dbReference type="ARBA" id="ARBA00023065"/>
    </source>
</evidence>
<dbReference type="GO" id="GO:0016020">
    <property type="term" value="C:membrane"/>
    <property type="evidence" value="ECO:0007669"/>
    <property type="project" value="UniProtKB-SubCell"/>
</dbReference>
<comment type="similarity">
    <text evidence="2">Belongs to the monovalent cation:proton antiporter 2 (CPA2) transporter (TC 2.A.37) family.</text>
</comment>
<dbReference type="InterPro" id="IPR004771">
    <property type="entry name" value="K/H_exchanger"/>
</dbReference>
<accession>A0A6G8AMG5</accession>
<reference evidence="13 14" key="1">
    <citation type="submission" date="2020-03" db="EMBL/GenBank/DDBJ databases">
        <title>Vagococcus sp. nov., isolated from beetles.</title>
        <authorList>
            <person name="Hyun D.-W."/>
            <person name="Bae J.-W."/>
        </authorList>
    </citation>
    <scope>NUCLEOTIDE SEQUENCE [LARGE SCALE GENOMIC DNA]</scope>
    <source>
        <strain evidence="13 14">HDW17A</strain>
    </source>
</reference>
<protein>
    <submittedName>
        <fullName evidence="13">Cation:proton antiporter</fullName>
    </submittedName>
</protein>
<keyword evidence="5 11" id="KW-0812">Transmembrane</keyword>
<proteinExistence type="inferred from homology"/>
<keyword evidence="3" id="KW-0813">Transport</keyword>
<evidence type="ECO:0000256" key="10">
    <source>
        <dbReference type="ARBA" id="ARBA00023201"/>
    </source>
</evidence>
<keyword evidence="7" id="KW-0915">Sodium</keyword>
<keyword evidence="8" id="KW-0406">Ion transport</keyword>
<evidence type="ECO:0000256" key="11">
    <source>
        <dbReference type="SAM" id="Phobius"/>
    </source>
</evidence>
<dbReference type="InterPro" id="IPR006153">
    <property type="entry name" value="Cation/H_exchanger_TM"/>
</dbReference>
<gene>
    <name evidence="13" type="ORF">G7081_03915</name>
</gene>
<feature type="transmembrane region" description="Helical" evidence="11">
    <location>
        <begin position="297"/>
        <end position="316"/>
    </location>
</feature>
<feature type="transmembrane region" description="Helical" evidence="11">
    <location>
        <begin position="29"/>
        <end position="50"/>
    </location>
</feature>
<dbReference type="PANTHER" id="PTHR43562">
    <property type="entry name" value="NAPA-TYPE SODIUM/HYDROGEN ANTIPORTER"/>
    <property type="match status" value="1"/>
</dbReference>
<feature type="transmembrane region" description="Helical" evidence="11">
    <location>
        <begin position="57"/>
        <end position="74"/>
    </location>
</feature>
<comment type="subcellular location">
    <subcellularLocation>
        <location evidence="1">Membrane</location>
        <topology evidence="1">Multi-pass membrane protein</topology>
    </subcellularLocation>
</comment>